<dbReference type="Proteomes" id="UP000642809">
    <property type="component" value="Unassembled WGS sequence"/>
</dbReference>
<organism evidence="2 3">
    <name type="scientific">Mongoliitalea lutea</name>
    <dbReference type="NCBI Taxonomy" id="849756"/>
    <lineage>
        <taxon>Bacteria</taxon>
        <taxon>Pseudomonadati</taxon>
        <taxon>Bacteroidota</taxon>
        <taxon>Cytophagia</taxon>
        <taxon>Cytophagales</taxon>
        <taxon>Cyclobacteriaceae</taxon>
        <taxon>Mongoliitalea</taxon>
    </lineage>
</organism>
<sequence>MRQQHCPNCTTKPINDPKHLAKVHCHTCGIEWTYLSDDIQAEVLYEDEVYAVVDNRKSVFERIIFSEAGKVIHTVQQLLRLSGKLSVLDFGCGKGQFLAQAKAHGWLTLGIETAQARANFATEKYGLAIINEYYKQGKVLDGSYQVITLLHVLEHLPEPIKLLSELINSNLAQDGILVIEVPNAASWQAQLAGDCWMHWDIPKHLTHWNEKSLTDALQKIGLVPLKTQYYSVHLGVLGMLRALMGKLGYRGNIIVDLKGKKKLGTLVMVAALLPVAWIWELLAVGAKQGGVLRMYLKKEHG</sequence>
<feature type="transmembrane region" description="Helical" evidence="1">
    <location>
        <begin position="265"/>
        <end position="286"/>
    </location>
</feature>
<keyword evidence="1" id="KW-0812">Transmembrane</keyword>
<keyword evidence="1" id="KW-0472">Membrane</keyword>
<name>A0A8J3CWQ7_9BACT</name>
<evidence type="ECO:0000256" key="1">
    <source>
        <dbReference type="SAM" id="Phobius"/>
    </source>
</evidence>
<gene>
    <name evidence="2" type="ORF">GCM10008106_21830</name>
</gene>
<keyword evidence="1" id="KW-1133">Transmembrane helix</keyword>
<dbReference type="InterPro" id="IPR029063">
    <property type="entry name" value="SAM-dependent_MTases_sf"/>
</dbReference>
<proteinExistence type="predicted"/>
<comment type="caution">
    <text evidence="2">The sequence shown here is derived from an EMBL/GenBank/DDBJ whole genome shotgun (WGS) entry which is preliminary data.</text>
</comment>
<evidence type="ECO:0000313" key="2">
    <source>
        <dbReference type="EMBL" id="GHB40253.1"/>
    </source>
</evidence>
<reference evidence="2" key="1">
    <citation type="journal article" date="2014" name="Int. J. Syst. Evol. Microbiol.">
        <title>Complete genome sequence of Corynebacterium casei LMG S-19264T (=DSM 44701T), isolated from a smear-ripened cheese.</title>
        <authorList>
            <consortium name="US DOE Joint Genome Institute (JGI-PGF)"/>
            <person name="Walter F."/>
            <person name="Albersmeier A."/>
            <person name="Kalinowski J."/>
            <person name="Ruckert C."/>
        </authorList>
    </citation>
    <scope>NUCLEOTIDE SEQUENCE</scope>
    <source>
        <strain evidence="2">KCTC 23224</strain>
    </source>
</reference>
<evidence type="ECO:0000313" key="3">
    <source>
        <dbReference type="Proteomes" id="UP000642809"/>
    </source>
</evidence>
<dbReference type="RefSeq" id="WP_189582130.1">
    <property type="nucleotide sequence ID" value="NZ_BMYF01000012.1"/>
</dbReference>
<dbReference type="Pfam" id="PF13489">
    <property type="entry name" value="Methyltransf_23"/>
    <property type="match status" value="1"/>
</dbReference>
<dbReference type="SUPFAM" id="SSF53335">
    <property type="entry name" value="S-adenosyl-L-methionine-dependent methyltransferases"/>
    <property type="match status" value="1"/>
</dbReference>
<keyword evidence="3" id="KW-1185">Reference proteome</keyword>
<accession>A0A8J3CWQ7</accession>
<protein>
    <recommendedName>
        <fullName evidence="4">Methyltransferase domain-containing protein</fullName>
    </recommendedName>
</protein>
<dbReference type="EMBL" id="BMYF01000012">
    <property type="protein sequence ID" value="GHB40253.1"/>
    <property type="molecule type" value="Genomic_DNA"/>
</dbReference>
<dbReference type="AlphaFoldDB" id="A0A8J3CWQ7"/>
<reference evidence="2" key="2">
    <citation type="submission" date="2020-09" db="EMBL/GenBank/DDBJ databases">
        <authorList>
            <person name="Sun Q."/>
            <person name="Kim S."/>
        </authorList>
    </citation>
    <scope>NUCLEOTIDE SEQUENCE</scope>
    <source>
        <strain evidence="2">KCTC 23224</strain>
    </source>
</reference>
<evidence type="ECO:0008006" key="4">
    <source>
        <dbReference type="Google" id="ProtNLM"/>
    </source>
</evidence>
<dbReference type="Gene3D" id="3.40.50.150">
    <property type="entry name" value="Vaccinia Virus protein VP39"/>
    <property type="match status" value="1"/>
</dbReference>
<dbReference type="PANTHER" id="PTHR43861">
    <property type="entry name" value="TRANS-ACONITATE 2-METHYLTRANSFERASE-RELATED"/>
    <property type="match status" value="1"/>
</dbReference>
<dbReference type="CDD" id="cd02440">
    <property type="entry name" value="AdoMet_MTases"/>
    <property type="match status" value="1"/>
</dbReference>